<evidence type="ECO:0000313" key="2">
    <source>
        <dbReference type="EMBL" id="WMN01878.1"/>
    </source>
</evidence>
<name>A0AAX4A026_RHOER</name>
<protein>
    <recommendedName>
        <fullName evidence="1">N,N-dimethylformamidase beta subunit-like C-terminal domain-containing protein</fullName>
    </recommendedName>
</protein>
<gene>
    <name evidence="2" type="ORF">QIE55_31765</name>
</gene>
<reference evidence="2" key="1">
    <citation type="submission" date="2023-08" db="EMBL/GenBank/DDBJ databases">
        <title>Isolation and Characterization of Rhodococcus erythropolis MGMM8.</title>
        <authorList>
            <person name="Diabankana R.G.C."/>
            <person name="Afordoanyi D.M."/>
            <person name="Validov S.Z."/>
        </authorList>
    </citation>
    <scope>NUCLEOTIDE SEQUENCE</scope>
    <source>
        <strain evidence="2">MGMM8</strain>
    </source>
</reference>
<dbReference type="Proteomes" id="UP001230933">
    <property type="component" value="Chromosome"/>
</dbReference>
<dbReference type="RefSeq" id="WP_308371403.1">
    <property type="nucleotide sequence ID" value="NZ_CP124545.1"/>
</dbReference>
<proteinExistence type="predicted"/>
<dbReference type="InterPro" id="IPR046540">
    <property type="entry name" value="DMFA2_C"/>
</dbReference>
<dbReference type="Pfam" id="PF20254">
    <property type="entry name" value="DMFA2_C"/>
    <property type="match status" value="1"/>
</dbReference>
<dbReference type="AlphaFoldDB" id="A0AAX4A026"/>
<sequence>MREKTRPRRAGAAAAWSATGGLVERPGLIPGAPEIWVYADKFSYFAGDTVSVRVHTTADEYDIEVVRDGARPQSIVKYIGLPGKQQSTPDDAYATGCDWSESVAFTVAPNWASGMYLILVRMRHEGVVVEREGFFIVKAREPEHADMVLIHTTSTMLAYNDWGGANNFRGAPDGFGDVATPISSTQRPIARGMLRKPEGAARNIHTDMPGIGWVPRHPPYEWAWVNGYSRHHADAFWATYERPFTVWAEEQAFLVHHITQHDLHEDPSALRGYSCAVVVGHDEYWSWEMRDRLDAFVEGGGGLARFGGNFLWQVRIEGDAQICYKNPFDDPIREVDPTRVTTAWDSPEIARPGAWTMGLTAMAGVYNRYGATTPRSSGGFTVYRPDHWALNGTDLYYGDNFGIAPVCIAAFAMDGADYTFRKGLPYATGVDGAPEDLEIIAMAPAVSGSRDNWNGTVPIGAPFAELSGIFESAYGRELPEHLREFEYGSGMVATHQRGLGTVFNAGTTEWVSGLIHRDPFTERITANVLNLFAAQLSSFTEETN</sequence>
<evidence type="ECO:0000259" key="1">
    <source>
        <dbReference type="Pfam" id="PF20254"/>
    </source>
</evidence>
<organism evidence="2 3">
    <name type="scientific">Rhodococcus erythropolis</name>
    <name type="common">Arthrobacter picolinophilus</name>
    <dbReference type="NCBI Taxonomy" id="1833"/>
    <lineage>
        <taxon>Bacteria</taxon>
        <taxon>Bacillati</taxon>
        <taxon>Actinomycetota</taxon>
        <taxon>Actinomycetes</taxon>
        <taxon>Mycobacteriales</taxon>
        <taxon>Nocardiaceae</taxon>
        <taxon>Rhodococcus</taxon>
        <taxon>Rhodococcus erythropolis group</taxon>
    </lineage>
</organism>
<evidence type="ECO:0000313" key="3">
    <source>
        <dbReference type="Proteomes" id="UP001230933"/>
    </source>
</evidence>
<accession>A0AAX4A026</accession>
<dbReference type="EMBL" id="CP124545">
    <property type="protein sequence ID" value="WMN01878.1"/>
    <property type="molecule type" value="Genomic_DNA"/>
</dbReference>
<feature type="domain" description="N,N-dimethylformamidase beta subunit-like C-terminal" evidence="1">
    <location>
        <begin position="84"/>
        <end position="515"/>
    </location>
</feature>